<accession>A0A267F493</accession>
<dbReference type="PROSITE" id="PS50026">
    <property type="entry name" value="EGF_3"/>
    <property type="match status" value="1"/>
</dbReference>
<keyword evidence="1" id="KW-0245">EGF-like domain</keyword>
<feature type="non-terminal residue" evidence="3">
    <location>
        <position position="1"/>
    </location>
</feature>
<dbReference type="AlphaFoldDB" id="A0A267F493"/>
<dbReference type="SMART" id="SM00181">
    <property type="entry name" value="EGF"/>
    <property type="match status" value="2"/>
</dbReference>
<dbReference type="STRING" id="282301.A0A267F493"/>
<protein>
    <recommendedName>
        <fullName evidence="2">EGF-like domain-containing protein</fullName>
    </recommendedName>
</protein>
<dbReference type="Proteomes" id="UP000215902">
    <property type="component" value="Unassembled WGS sequence"/>
</dbReference>
<sequence length="631" mass="66871">TESSGSSRVALVLDQCTGSGVDHAALTNGGTAPSLANNCLAEATPAGLGLDTGDWPVQIGGRYQADSSSQYPTGLPRQGVVAQLAQLRVGNQLIDLVADNRSALWRCLALGSGRSIMLRFPLRSERILLGRHRGFGAPPMRLQVWLGSQQHQRRLRCAGANLAAGRQQLRLVEAAEFFCIERPKAVHLSVGAVPQPAAQWGAAQSSGRRPLQTCRADAPPADSRLVAQLNTGDYVLREAVLPNSNVSDGGLHTVRVCRSLQLMMEVMLDSGEGINYATLWGSFVYNYNYIQLGQGVIGGASVTVDTTGSVTVQPPQDDLQSSCLAGPLVNSALLPADSAVSSPAAELFRRSALSLVSRCSDPSVGACPAGATCPQNQVCLGTLQPSGSTVCGCLPDWTMRGDRCYASPCFPLNPCQNGGYCIPGGGLALTCRCLTGFSAPAARSAMSRCSPSPEPASSSPWCWASWCWSSCWPCWSGGAAGAIWASRCWSRTRTPGRTSSPTTRTAPARRTRGTSICSCCACRTASRLSNGRRSRRRRRLFSLSSRCRGLRRLVTMRPTVRQMRWSTPWTTATKARAARPATSAQCAAATATAARTTASCTAGGRTSGLWPTCTLSRTRSDPACDPRVTPV</sequence>
<dbReference type="EMBL" id="NIVC01001384">
    <property type="protein sequence ID" value="PAA68588.1"/>
    <property type="molecule type" value="Genomic_DNA"/>
</dbReference>
<organism evidence="3 4">
    <name type="scientific">Macrostomum lignano</name>
    <dbReference type="NCBI Taxonomy" id="282301"/>
    <lineage>
        <taxon>Eukaryota</taxon>
        <taxon>Metazoa</taxon>
        <taxon>Spiralia</taxon>
        <taxon>Lophotrochozoa</taxon>
        <taxon>Platyhelminthes</taxon>
        <taxon>Rhabditophora</taxon>
        <taxon>Macrostomorpha</taxon>
        <taxon>Macrostomida</taxon>
        <taxon>Macrostomidae</taxon>
        <taxon>Macrostomum</taxon>
    </lineage>
</organism>
<evidence type="ECO:0000259" key="2">
    <source>
        <dbReference type="PROSITE" id="PS50026"/>
    </source>
</evidence>
<evidence type="ECO:0000256" key="1">
    <source>
        <dbReference type="PROSITE-ProRule" id="PRU00076"/>
    </source>
</evidence>
<comment type="caution">
    <text evidence="1">Lacks conserved residue(s) required for the propagation of feature annotation.</text>
</comment>
<evidence type="ECO:0000313" key="4">
    <source>
        <dbReference type="Proteomes" id="UP000215902"/>
    </source>
</evidence>
<reference evidence="3 4" key="1">
    <citation type="submission" date="2017-06" db="EMBL/GenBank/DDBJ databases">
        <title>A platform for efficient transgenesis in Macrostomum lignano, a flatworm model organism for stem cell research.</title>
        <authorList>
            <person name="Berezikov E."/>
        </authorList>
    </citation>
    <scope>NUCLEOTIDE SEQUENCE [LARGE SCALE GENOMIC DNA]</scope>
    <source>
        <strain evidence="3">DV1</strain>
        <tissue evidence="3">Whole organism</tissue>
    </source>
</reference>
<feature type="domain" description="EGF-like" evidence="2">
    <location>
        <begin position="405"/>
        <end position="443"/>
    </location>
</feature>
<gene>
    <name evidence="3" type="ORF">BOX15_Mlig029337g1</name>
</gene>
<proteinExistence type="predicted"/>
<keyword evidence="4" id="KW-1185">Reference proteome</keyword>
<evidence type="ECO:0000313" key="3">
    <source>
        <dbReference type="EMBL" id="PAA68588.1"/>
    </source>
</evidence>
<name>A0A267F493_9PLAT</name>
<comment type="caution">
    <text evidence="3">The sequence shown here is derived from an EMBL/GenBank/DDBJ whole genome shotgun (WGS) entry which is preliminary data.</text>
</comment>
<dbReference type="InterPro" id="IPR000742">
    <property type="entry name" value="EGF"/>
</dbReference>